<accession>A0A813G5R0</accession>
<dbReference type="AlphaFoldDB" id="A0A813G5R0"/>
<comment type="caution">
    <text evidence="1">The sequence shown here is derived from an EMBL/GenBank/DDBJ whole genome shotgun (WGS) entry which is preliminary data.</text>
</comment>
<evidence type="ECO:0000313" key="2">
    <source>
        <dbReference type="Proteomes" id="UP000654075"/>
    </source>
</evidence>
<dbReference type="EMBL" id="CAJNNV010027856">
    <property type="protein sequence ID" value="CAE8621965.1"/>
    <property type="molecule type" value="Genomic_DNA"/>
</dbReference>
<reference evidence="1" key="1">
    <citation type="submission" date="2021-02" db="EMBL/GenBank/DDBJ databases">
        <authorList>
            <person name="Dougan E. K."/>
            <person name="Rhodes N."/>
            <person name="Thang M."/>
            <person name="Chan C."/>
        </authorList>
    </citation>
    <scope>NUCLEOTIDE SEQUENCE</scope>
</reference>
<evidence type="ECO:0000313" key="1">
    <source>
        <dbReference type="EMBL" id="CAE8621965.1"/>
    </source>
</evidence>
<organism evidence="1 2">
    <name type="scientific">Polarella glacialis</name>
    <name type="common">Dinoflagellate</name>
    <dbReference type="NCBI Taxonomy" id="89957"/>
    <lineage>
        <taxon>Eukaryota</taxon>
        <taxon>Sar</taxon>
        <taxon>Alveolata</taxon>
        <taxon>Dinophyceae</taxon>
        <taxon>Suessiales</taxon>
        <taxon>Suessiaceae</taxon>
        <taxon>Polarella</taxon>
    </lineage>
</organism>
<proteinExistence type="predicted"/>
<gene>
    <name evidence="1" type="ORF">PGLA1383_LOCUS39483</name>
</gene>
<name>A0A813G5R0_POLGL</name>
<keyword evidence="2" id="KW-1185">Reference proteome</keyword>
<sequence length="133" mass="14411">MSRGQAAEHACKHTPAFAEAAMSFTLPFKCHCFAVFDVDVAIPAIVYICQCGFCHFHSVVEVGQVCSGVSRVTYGSGKGGFILPAINQTLFTRAGYSRHALSESIICCHKVGSYSTNLLLAVRETWVVSGFRE</sequence>
<protein>
    <submittedName>
        <fullName evidence="1">Uncharacterized protein</fullName>
    </submittedName>
</protein>
<dbReference type="Proteomes" id="UP000654075">
    <property type="component" value="Unassembled WGS sequence"/>
</dbReference>